<keyword evidence="4 5" id="KW-0067">ATP-binding</keyword>
<feature type="binding site" evidence="5">
    <location>
        <position position="35"/>
    </location>
    <ligand>
        <name>ATP</name>
        <dbReference type="ChEBI" id="CHEBI:30616"/>
    </ligand>
</feature>
<dbReference type="AlphaFoldDB" id="Q2S794"/>
<keyword evidence="3 7" id="KW-0418">Kinase</keyword>
<organism evidence="7 8">
    <name type="scientific">Hahella chejuensis (strain KCTC 2396)</name>
    <dbReference type="NCBI Taxonomy" id="349521"/>
    <lineage>
        <taxon>Bacteria</taxon>
        <taxon>Pseudomonadati</taxon>
        <taxon>Pseudomonadota</taxon>
        <taxon>Gammaproteobacteria</taxon>
        <taxon>Oceanospirillales</taxon>
        <taxon>Hahellaceae</taxon>
        <taxon>Hahella</taxon>
    </lineage>
</organism>
<protein>
    <submittedName>
        <fullName evidence="7">Serine/threonine protein kinase</fullName>
    </submittedName>
</protein>
<dbReference type="InterPro" id="IPR011009">
    <property type="entry name" value="Kinase-like_dom_sf"/>
</dbReference>
<dbReference type="InterPro" id="IPR000719">
    <property type="entry name" value="Prot_kinase_dom"/>
</dbReference>
<evidence type="ECO:0000256" key="4">
    <source>
        <dbReference type="ARBA" id="ARBA00022840"/>
    </source>
</evidence>
<keyword evidence="7" id="KW-0723">Serine/threonine-protein kinase</keyword>
<evidence type="ECO:0000256" key="1">
    <source>
        <dbReference type="ARBA" id="ARBA00022679"/>
    </source>
</evidence>
<dbReference type="Gene3D" id="3.30.200.20">
    <property type="entry name" value="Phosphorylase Kinase, domain 1"/>
    <property type="match status" value="1"/>
</dbReference>
<evidence type="ECO:0000256" key="2">
    <source>
        <dbReference type="ARBA" id="ARBA00022741"/>
    </source>
</evidence>
<dbReference type="PROSITE" id="PS00108">
    <property type="entry name" value="PROTEIN_KINASE_ST"/>
    <property type="match status" value="1"/>
</dbReference>
<evidence type="ECO:0000313" key="7">
    <source>
        <dbReference type="EMBL" id="ABC33480.1"/>
    </source>
</evidence>
<dbReference type="PANTHER" id="PTHR43289:SF30">
    <property type="entry name" value="NON-SPECIFIC SERINE_THREONINE PROTEIN KINASE"/>
    <property type="match status" value="1"/>
</dbReference>
<dbReference type="EMBL" id="CP000155">
    <property type="protein sequence ID" value="ABC33480.1"/>
    <property type="molecule type" value="Genomic_DNA"/>
</dbReference>
<evidence type="ECO:0000313" key="8">
    <source>
        <dbReference type="Proteomes" id="UP000000238"/>
    </source>
</evidence>
<evidence type="ECO:0000256" key="3">
    <source>
        <dbReference type="ARBA" id="ARBA00022777"/>
    </source>
</evidence>
<dbReference type="KEGG" id="hch:HCH_06862"/>
<gene>
    <name evidence="7" type="ordered locus">HCH_06862</name>
</gene>
<feature type="domain" description="Protein kinase" evidence="6">
    <location>
        <begin position="282"/>
        <end position="507"/>
    </location>
</feature>
<dbReference type="Proteomes" id="UP000000238">
    <property type="component" value="Chromosome"/>
</dbReference>
<dbReference type="CDD" id="cd14014">
    <property type="entry name" value="STKc_PknB_like"/>
    <property type="match status" value="2"/>
</dbReference>
<dbReference type="GO" id="GO:0005524">
    <property type="term" value="F:ATP binding"/>
    <property type="evidence" value="ECO:0007669"/>
    <property type="project" value="UniProtKB-UniRule"/>
</dbReference>
<dbReference type="STRING" id="349521.HCH_06862"/>
<keyword evidence="1" id="KW-0808">Transferase</keyword>
<sequence>MAWQGYKVLSKLGEGGMATVYKAMQESLQRPVAIKILSANLKDHPEILERFEKESLIIAQLNHPHIIHVIDKGVTGKGRPYFVMEYVEGMTLEDAINRGKLDFSRKMDVLVQLCKALAYAHKNGVIHRDIKPSNILIDNDWQARVLDFGIAHFYDSSSKPKTLHTQTSNIMGTSAYMAPEQHKSADAASVQSDIYALGILMYELFTGVCPQGEIPPPRKFEPDMAPALNSLVMRCLEKDPAERPASADEVKNGLLHILQGGHLSKAQKERALSNSEAIESKFSLLDVLKEDRHSSVYLYEDQGKQKLLIMKKLPGDTPGIKEHKLLARLNHPNICKILAVSKVDKGYVIVTEYLPGGSMAEQMLAPLPAVKVVEWAEQIAEGLAFAHRNRIVHGNLRPSNLLLDEDGSIKLTDFGLRAHYTDSDEPNWYENADAQGILGDMFALGAICYHALTGQPPVVRGQRLVRSKRFTELPNRLQELINRLLETRPDKRYPSLEVAMADIRGVLKNLRAQTAAKQTEAIKKHVSQVAKKERRYRPPIRWGRVVFFMLVIGVAAEEYFWGYGYRYLKPYLDPYLQQVQESDAWIEWSEKAKEVGRKTNQIDW</sequence>
<dbReference type="OrthoDB" id="9801841at2"/>
<proteinExistence type="predicted"/>
<dbReference type="SMART" id="SM00220">
    <property type="entry name" value="S_TKc"/>
    <property type="match status" value="2"/>
</dbReference>
<dbReference type="eggNOG" id="COG0515">
    <property type="taxonomic scope" value="Bacteria"/>
</dbReference>
<reference evidence="7 8" key="1">
    <citation type="journal article" date="2005" name="Nucleic Acids Res.">
        <title>Genomic blueprint of Hahella chejuensis, a marine microbe producing an algicidal agent.</title>
        <authorList>
            <person name="Jeong H."/>
            <person name="Yim J.H."/>
            <person name="Lee C."/>
            <person name="Choi S.-H."/>
            <person name="Park Y.K."/>
            <person name="Yoon S.H."/>
            <person name="Hur C.-G."/>
            <person name="Kang H.-Y."/>
            <person name="Kim D."/>
            <person name="Lee H.H."/>
            <person name="Park K.H."/>
            <person name="Park S.-H."/>
            <person name="Park H.-S."/>
            <person name="Lee H.K."/>
            <person name="Oh T.K."/>
            <person name="Kim J.F."/>
        </authorList>
    </citation>
    <scope>NUCLEOTIDE SEQUENCE [LARGE SCALE GENOMIC DNA]</scope>
    <source>
        <strain evidence="7 8">KCTC 2396</strain>
    </source>
</reference>
<dbReference type="PROSITE" id="PS50011">
    <property type="entry name" value="PROTEIN_KINASE_DOM"/>
    <property type="match status" value="2"/>
</dbReference>
<evidence type="ECO:0000256" key="5">
    <source>
        <dbReference type="PROSITE-ProRule" id="PRU10141"/>
    </source>
</evidence>
<feature type="domain" description="Protein kinase" evidence="6">
    <location>
        <begin position="6"/>
        <end position="255"/>
    </location>
</feature>
<dbReference type="Gene3D" id="1.10.510.10">
    <property type="entry name" value="Transferase(Phosphotransferase) domain 1"/>
    <property type="match status" value="2"/>
</dbReference>
<name>Q2S794_HAHCH</name>
<keyword evidence="8" id="KW-1185">Reference proteome</keyword>
<accession>Q2S794</accession>
<dbReference type="GO" id="GO:0004674">
    <property type="term" value="F:protein serine/threonine kinase activity"/>
    <property type="evidence" value="ECO:0007669"/>
    <property type="project" value="UniProtKB-KW"/>
</dbReference>
<keyword evidence="2 5" id="KW-0547">Nucleotide-binding</keyword>
<dbReference type="RefSeq" id="WP_011400530.1">
    <property type="nucleotide sequence ID" value="NC_007645.1"/>
</dbReference>
<dbReference type="PANTHER" id="PTHR43289">
    <property type="entry name" value="MITOGEN-ACTIVATED PROTEIN KINASE KINASE KINASE 20-RELATED"/>
    <property type="match status" value="1"/>
</dbReference>
<dbReference type="PROSITE" id="PS00107">
    <property type="entry name" value="PROTEIN_KINASE_ATP"/>
    <property type="match status" value="1"/>
</dbReference>
<dbReference type="HOGENOM" id="CLU_521531_0_0_6"/>
<evidence type="ECO:0000259" key="6">
    <source>
        <dbReference type="PROSITE" id="PS50011"/>
    </source>
</evidence>
<dbReference type="Pfam" id="PF00069">
    <property type="entry name" value="Pkinase"/>
    <property type="match status" value="2"/>
</dbReference>
<dbReference type="InterPro" id="IPR008271">
    <property type="entry name" value="Ser/Thr_kinase_AS"/>
</dbReference>
<dbReference type="InterPro" id="IPR017441">
    <property type="entry name" value="Protein_kinase_ATP_BS"/>
</dbReference>
<dbReference type="SUPFAM" id="SSF56112">
    <property type="entry name" value="Protein kinase-like (PK-like)"/>
    <property type="match status" value="2"/>
</dbReference>